<name>A0ABP7Z4C4_9ACTN</name>
<sequence length="125" mass="12143">MLRRLGDTGEGSLSYIAVALLVGAIAAAVTVVAIPDSVVANIKAGVCEITRVAGCDPDGGGNNNDRAGASPSTTAAATASATASASGASPTPTASGGLSPEEQEYEAARSALAAAEQELNAAQRE</sequence>
<organism evidence="3 4">
    <name type="scientific">Actinomadura keratinilytica</name>
    <dbReference type="NCBI Taxonomy" id="547461"/>
    <lineage>
        <taxon>Bacteria</taxon>
        <taxon>Bacillati</taxon>
        <taxon>Actinomycetota</taxon>
        <taxon>Actinomycetes</taxon>
        <taxon>Streptosporangiales</taxon>
        <taxon>Thermomonosporaceae</taxon>
        <taxon>Actinomadura</taxon>
    </lineage>
</organism>
<keyword evidence="4" id="KW-1185">Reference proteome</keyword>
<protein>
    <submittedName>
        <fullName evidence="3">Uncharacterized protein</fullName>
    </submittedName>
</protein>
<feature type="transmembrane region" description="Helical" evidence="2">
    <location>
        <begin position="12"/>
        <end position="34"/>
    </location>
</feature>
<evidence type="ECO:0000256" key="1">
    <source>
        <dbReference type="SAM" id="MobiDB-lite"/>
    </source>
</evidence>
<keyword evidence="2" id="KW-1133">Transmembrane helix</keyword>
<dbReference type="EMBL" id="BAABDO010000065">
    <property type="protein sequence ID" value="GAA4147078.1"/>
    <property type="molecule type" value="Genomic_DNA"/>
</dbReference>
<evidence type="ECO:0000256" key="2">
    <source>
        <dbReference type="SAM" id="Phobius"/>
    </source>
</evidence>
<gene>
    <name evidence="3" type="ORF">GCM10022416_40160</name>
</gene>
<comment type="caution">
    <text evidence="3">The sequence shown here is derived from an EMBL/GenBank/DDBJ whole genome shotgun (WGS) entry which is preliminary data.</text>
</comment>
<evidence type="ECO:0000313" key="4">
    <source>
        <dbReference type="Proteomes" id="UP001500266"/>
    </source>
</evidence>
<accession>A0ABP7Z4C4</accession>
<reference evidence="4" key="1">
    <citation type="journal article" date="2019" name="Int. J. Syst. Evol. Microbiol.">
        <title>The Global Catalogue of Microorganisms (GCM) 10K type strain sequencing project: providing services to taxonomists for standard genome sequencing and annotation.</title>
        <authorList>
            <consortium name="The Broad Institute Genomics Platform"/>
            <consortium name="The Broad Institute Genome Sequencing Center for Infectious Disease"/>
            <person name="Wu L."/>
            <person name="Ma J."/>
        </authorList>
    </citation>
    <scope>NUCLEOTIDE SEQUENCE [LARGE SCALE GENOMIC DNA]</scope>
    <source>
        <strain evidence="4">JCM 17316</strain>
    </source>
</reference>
<proteinExistence type="predicted"/>
<keyword evidence="2" id="KW-0472">Membrane</keyword>
<evidence type="ECO:0000313" key="3">
    <source>
        <dbReference type="EMBL" id="GAA4147078.1"/>
    </source>
</evidence>
<feature type="compositionally biased region" description="Low complexity" evidence="1">
    <location>
        <begin position="108"/>
        <end position="125"/>
    </location>
</feature>
<keyword evidence="2" id="KW-0812">Transmembrane</keyword>
<dbReference type="RefSeq" id="WP_345023007.1">
    <property type="nucleotide sequence ID" value="NZ_BAABDO010000065.1"/>
</dbReference>
<dbReference type="Proteomes" id="UP001500266">
    <property type="component" value="Unassembled WGS sequence"/>
</dbReference>
<feature type="compositionally biased region" description="Low complexity" evidence="1">
    <location>
        <begin position="63"/>
        <end position="97"/>
    </location>
</feature>
<feature type="region of interest" description="Disordered" evidence="1">
    <location>
        <begin position="54"/>
        <end position="125"/>
    </location>
</feature>